<dbReference type="Gene3D" id="2.130.10.10">
    <property type="entry name" value="YVTN repeat-like/Quinoprotein amine dehydrogenase"/>
    <property type="match status" value="1"/>
</dbReference>
<evidence type="ECO:0000313" key="1">
    <source>
        <dbReference type="EMBL" id="SFV66612.1"/>
    </source>
</evidence>
<name>A0A1W1CLM8_9ZZZZ</name>
<dbReference type="SUPFAM" id="SSF50998">
    <property type="entry name" value="Quinoprotein alcohol dehydrogenase-like"/>
    <property type="match status" value="1"/>
</dbReference>
<sequence length="395" mass="43373">MIQTCSKLLLTSLLLSPLLFANAPKKVEQKPVFQTVWQKIYGGEDDDVAKGIVMLENGDNAIVGTCKSFNAQRSDICVTRIKADGSTRWRKMLGGKKQDQGVAITRAKDGNLLILGSGKSFNDNADRDLYVAKLSLDGKVMWEKSFGGDRDEYAGGIAGMANGGVMIVGDTESFSKKGYKDIYIILLDKNGNKISERTIGGKLNDEAKALTRTADGNFMMVGAREITRSGDSDFFLMKLDQNGKKIWAKTLGQDENDVLNAVAPTPDGGIVATGYTRSYYSEQTDLAVMYFNKSGKLIWFKIYGFKYYDEGNAVTMTKDGNYLVAGKTNSMGKGDFDNYLLALDAKGKLIWSKVYGDRNKDIAHGITRTSDGAVVIVGESDSYTRAKDFYIIKLK</sequence>
<dbReference type="InterPro" id="IPR015943">
    <property type="entry name" value="WD40/YVTN_repeat-like_dom_sf"/>
</dbReference>
<dbReference type="PANTHER" id="PTHR42754:SF1">
    <property type="entry name" value="LIPOPROTEIN"/>
    <property type="match status" value="1"/>
</dbReference>
<dbReference type="EMBL" id="FPHN01000209">
    <property type="protein sequence ID" value="SFV66612.1"/>
    <property type="molecule type" value="Genomic_DNA"/>
</dbReference>
<organism evidence="1">
    <name type="scientific">hydrothermal vent metagenome</name>
    <dbReference type="NCBI Taxonomy" id="652676"/>
    <lineage>
        <taxon>unclassified sequences</taxon>
        <taxon>metagenomes</taxon>
        <taxon>ecological metagenomes</taxon>
    </lineage>
</organism>
<protein>
    <submittedName>
        <fullName evidence="1">Uncharacterized protein</fullName>
    </submittedName>
</protein>
<dbReference type="InterPro" id="IPR011047">
    <property type="entry name" value="Quinoprotein_ADH-like_sf"/>
</dbReference>
<accession>A0A1W1CLM8</accession>
<gene>
    <name evidence="1" type="ORF">MNB_SV-14-1550</name>
</gene>
<proteinExistence type="predicted"/>
<reference evidence="1" key="1">
    <citation type="submission" date="2016-10" db="EMBL/GenBank/DDBJ databases">
        <authorList>
            <person name="de Groot N.N."/>
        </authorList>
    </citation>
    <scope>NUCLEOTIDE SEQUENCE</scope>
</reference>
<dbReference type="AlphaFoldDB" id="A0A1W1CLM8"/>
<dbReference type="PANTHER" id="PTHR42754">
    <property type="entry name" value="ENDOGLUCANASE"/>
    <property type="match status" value="1"/>
</dbReference>